<reference evidence="2" key="1">
    <citation type="journal article" date="2011" name="PLoS Genet.">
        <title>Genomic analysis of the necrotrophic fungal pathogens Sclerotinia sclerotiorum and Botrytis cinerea.</title>
        <authorList>
            <person name="Amselem J."/>
            <person name="Cuomo C.A."/>
            <person name="van Kan J.A."/>
            <person name="Viaud M."/>
            <person name="Benito E.P."/>
            <person name="Couloux A."/>
            <person name="Coutinho P.M."/>
            <person name="de Vries R.P."/>
            <person name="Dyer P.S."/>
            <person name="Fillinger S."/>
            <person name="Fournier E."/>
            <person name="Gout L."/>
            <person name="Hahn M."/>
            <person name="Kohn L."/>
            <person name="Lapalu N."/>
            <person name="Plummer K.M."/>
            <person name="Pradier J.M."/>
            <person name="Quevillon E."/>
            <person name="Sharon A."/>
            <person name="Simon A."/>
            <person name="ten Have A."/>
            <person name="Tudzynski B."/>
            <person name="Tudzynski P."/>
            <person name="Wincker P."/>
            <person name="Andrew M."/>
            <person name="Anthouard V."/>
            <person name="Beever R.E."/>
            <person name="Beffa R."/>
            <person name="Benoit I."/>
            <person name="Bouzid O."/>
            <person name="Brault B."/>
            <person name="Chen Z."/>
            <person name="Choquer M."/>
            <person name="Collemare J."/>
            <person name="Cotton P."/>
            <person name="Danchin E.G."/>
            <person name="Da Silva C."/>
            <person name="Gautier A."/>
            <person name="Giraud C."/>
            <person name="Giraud T."/>
            <person name="Gonzalez C."/>
            <person name="Grossetete S."/>
            <person name="Guldener U."/>
            <person name="Henrissat B."/>
            <person name="Howlett B.J."/>
            <person name="Kodira C."/>
            <person name="Kretschmer M."/>
            <person name="Lappartient A."/>
            <person name="Leroch M."/>
            <person name="Levis C."/>
            <person name="Mauceli E."/>
            <person name="Neuveglise C."/>
            <person name="Oeser B."/>
            <person name="Pearson M."/>
            <person name="Poulain J."/>
            <person name="Poussereau N."/>
            <person name="Quesneville H."/>
            <person name="Rascle C."/>
            <person name="Schumacher J."/>
            <person name="Segurens B."/>
            <person name="Sexton A."/>
            <person name="Silva E."/>
            <person name="Sirven C."/>
            <person name="Soanes D.M."/>
            <person name="Talbot N.J."/>
            <person name="Templeton M."/>
            <person name="Yandava C."/>
            <person name="Yarden O."/>
            <person name="Zeng Q."/>
            <person name="Rollins J.A."/>
            <person name="Lebrun M.H."/>
            <person name="Dickman M."/>
        </authorList>
    </citation>
    <scope>NUCLEOTIDE SEQUENCE [LARGE SCALE GENOMIC DNA]</scope>
    <source>
        <strain evidence="2">ATCC 18683 / 1980 / Ss-1</strain>
    </source>
</reference>
<accession>A7ETE6</accession>
<organism evidence="1 2">
    <name type="scientific">Sclerotinia sclerotiorum (strain ATCC 18683 / 1980 / Ss-1)</name>
    <name type="common">White mold</name>
    <name type="synonym">Whetzelinia sclerotiorum</name>
    <dbReference type="NCBI Taxonomy" id="665079"/>
    <lineage>
        <taxon>Eukaryota</taxon>
        <taxon>Fungi</taxon>
        <taxon>Dikarya</taxon>
        <taxon>Ascomycota</taxon>
        <taxon>Pezizomycotina</taxon>
        <taxon>Leotiomycetes</taxon>
        <taxon>Helotiales</taxon>
        <taxon>Sclerotiniaceae</taxon>
        <taxon>Sclerotinia</taxon>
    </lineage>
</organism>
<dbReference type="GeneID" id="5486718"/>
<dbReference type="RefSeq" id="XP_001590861.1">
    <property type="nucleotide sequence ID" value="XM_001590811.1"/>
</dbReference>
<protein>
    <submittedName>
        <fullName evidence="1">Uncharacterized protein</fullName>
    </submittedName>
</protein>
<name>A7ETE6_SCLS1</name>
<dbReference type="EMBL" id="CH476631">
    <property type="protein sequence ID" value="EDN92738.1"/>
    <property type="molecule type" value="Genomic_DNA"/>
</dbReference>
<gene>
    <name evidence="1" type="ORF">SS1G_08601</name>
</gene>
<sequence length="102" mass="12056">MAVEWESPGRVIVSTNKILDLIPSSFMYTDYMGNFYRLLIRDDGCAQYWRLYGIYVHHLIHQDIGSGYPLNRLSMLDPRKKGCMMEKKIHFSSWASNKVRYM</sequence>
<evidence type="ECO:0000313" key="1">
    <source>
        <dbReference type="EMBL" id="EDN92738.1"/>
    </source>
</evidence>
<evidence type="ECO:0000313" key="2">
    <source>
        <dbReference type="Proteomes" id="UP000001312"/>
    </source>
</evidence>
<dbReference type="Proteomes" id="UP000001312">
    <property type="component" value="Unassembled WGS sequence"/>
</dbReference>
<dbReference type="HOGENOM" id="CLU_2279183_0_0_1"/>
<keyword evidence="2" id="KW-1185">Reference proteome</keyword>
<proteinExistence type="predicted"/>
<dbReference type="AlphaFoldDB" id="A7ETE6"/>
<dbReference type="KEGG" id="ssl:SS1G_08601"/>
<dbReference type="InParanoid" id="A7ETE6"/>